<dbReference type="EMBL" id="MNUE01000056">
    <property type="protein sequence ID" value="OJD30786.1"/>
    <property type="molecule type" value="Genomic_DNA"/>
</dbReference>
<dbReference type="SUPFAM" id="SSF56112">
    <property type="entry name" value="Protein kinase-like (PK-like)"/>
    <property type="match status" value="1"/>
</dbReference>
<organism evidence="2 3">
    <name type="scientific">Diplodia corticola</name>
    <dbReference type="NCBI Taxonomy" id="236234"/>
    <lineage>
        <taxon>Eukaryota</taxon>
        <taxon>Fungi</taxon>
        <taxon>Dikarya</taxon>
        <taxon>Ascomycota</taxon>
        <taxon>Pezizomycotina</taxon>
        <taxon>Dothideomycetes</taxon>
        <taxon>Dothideomycetes incertae sedis</taxon>
        <taxon>Botryosphaeriales</taxon>
        <taxon>Botryosphaeriaceae</taxon>
        <taxon>Diplodia</taxon>
    </lineage>
</organism>
<gene>
    <name evidence="2" type="ORF">BKCO1_5600079</name>
</gene>
<evidence type="ECO:0000313" key="3">
    <source>
        <dbReference type="Proteomes" id="UP000183809"/>
    </source>
</evidence>
<evidence type="ECO:0008006" key="4">
    <source>
        <dbReference type="Google" id="ProtNLM"/>
    </source>
</evidence>
<accession>A0A1J9QS15</accession>
<dbReference type="Proteomes" id="UP000183809">
    <property type="component" value="Unassembled WGS sequence"/>
</dbReference>
<proteinExistence type="predicted"/>
<comment type="caution">
    <text evidence="2">The sequence shown here is derived from an EMBL/GenBank/DDBJ whole genome shotgun (WGS) entry which is preliminary data.</text>
</comment>
<dbReference type="OrthoDB" id="3647394at2759"/>
<reference evidence="2 3" key="1">
    <citation type="submission" date="2016-10" db="EMBL/GenBank/DDBJ databases">
        <title>Proteomics and genomics reveal pathogen-plant mechanisms compatible with a hemibiotrophic lifestyle of Diplodia corticola.</title>
        <authorList>
            <person name="Fernandes I."/>
            <person name="De Jonge R."/>
            <person name="Van De Peer Y."/>
            <person name="Devreese B."/>
            <person name="Alves A."/>
            <person name="Esteves A.C."/>
        </authorList>
    </citation>
    <scope>NUCLEOTIDE SEQUENCE [LARGE SCALE GENOMIC DNA]</scope>
    <source>
        <strain evidence="2 3">CBS 112549</strain>
    </source>
</reference>
<dbReference type="GeneID" id="31017704"/>
<dbReference type="InterPro" id="IPR011009">
    <property type="entry name" value="Kinase-like_dom_sf"/>
</dbReference>
<evidence type="ECO:0000313" key="2">
    <source>
        <dbReference type="EMBL" id="OJD30786.1"/>
    </source>
</evidence>
<sequence length="481" mass="54022">MPARDVIGKEHESSTKHLLAAVVTQCFSYMVHKCVQYGYVYTGEAFIFLHIPDDPTVVYYSICIPSLDVEDEDENRLHRTAVGQVTAFILRALAAESPTQAWHQATGTLLTWDVEYIDILKNIPETVHNMTRETFSYRPSRWKPASIRPHRRTRAQCLLADDQEGVQSDGDEDDGSDSNMPPTPTPGPTTRARARARTAQSSSRHQQAKQAKSADKQKSRNKTNVRVEDQPYCTHACLLGLLHSGPLDQQCPNIQAHRTEHIKPQAFLRLIKHQLAVDLGADADCKPLYIRGSRGALFKVRLSSHGYTMVAKGMQEDDARYIYHEHCMYRHVLAAQGTAVPVCLGLTELQLPYFYDSAAYTHMLFLSWASRPLSHFINKENAATLTAEAKAKLRVLHALGLLHKDAEMRNVLWDEQTGGMMWTDLERAEVQAEARAQQPLGLVSPNRTQEGPVAKKTGGSPAEFSRELMLLSAHVDRFVHH</sequence>
<evidence type="ECO:0000256" key="1">
    <source>
        <dbReference type="SAM" id="MobiDB-lite"/>
    </source>
</evidence>
<name>A0A1J9QS15_9PEZI</name>
<dbReference type="STRING" id="236234.A0A1J9QS15"/>
<dbReference type="AlphaFoldDB" id="A0A1J9QS15"/>
<feature type="region of interest" description="Disordered" evidence="1">
    <location>
        <begin position="158"/>
        <end position="226"/>
    </location>
</feature>
<feature type="compositionally biased region" description="Low complexity" evidence="1">
    <location>
        <begin position="197"/>
        <end position="211"/>
    </location>
</feature>
<feature type="compositionally biased region" description="Acidic residues" evidence="1">
    <location>
        <begin position="161"/>
        <end position="176"/>
    </location>
</feature>
<dbReference type="RefSeq" id="XP_020127046.1">
    <property type="nucleotide sequence ID" value="XM_020277443.1"/>
</dbReference>
<protein>
    <recommendedName>
        <fullName evidence="4">Protein kinase domain-containing protein</fullName>
    </recommendedName>
</protein>
<keyword evidence="3" id="KW-1185">Reference proteome</keyword>